<keyword evidence="1" id="KW-0732">Signal</keyword>
<dbReference type="SUPFAM" id="SSF49870">
    <property type="entry name" value="Osmotin, thaumatin-like protein"/>
    <property type="match status" value="1"/>
</dbReference>
<dbReference type="AlphaFoldDB" id="A0A9P4NE31"/>
<evidence type="ECO:0000313" key="2">
    <source>
        <dbReference type="EMBL" id="KAF2416689.1"/>
    </source>
</evidence>
<protein>
    <submittedName>
        <fullName evidence="2">Uncharacterized protein</fullName>
    </submittedName>
</protein>
<dbReference type="InterPro" id="IPR006771">
    <property type="entry name" value="CetA-like"/>
</dbReference>
<dbReference type="InterPro" id="IPR037176">
    <property type="entry name" value="Osmotin/thaumatin-like_sf"/>
</dbReference>
<name>A0A9P4NE31_9PEZI</name>
<feature type="chain" id="PRO_5040226494" evidence="1">
    <location>
        <begin position="17"/>
        <end position="134"/>
    </location>
</feature>
<proteinExistence type="predicted"/>
<feature type="signal peptide" evidence="1">
    <location>
        <begin position="1"/>
        <end position="16"/>
    </location>
</feature>
<dbReference type="EMBL" id="MU007151">
    <property type="protein sequence ID" value="KAF2416689.1"/>
    <property type="molecule type" value="Genomic_DNA"/>
</dbReference>
<evidence type="ECO:0000313" key="3">
    <source>
        <dbReference type="Proteomes" id="UP000800235"/>
    </source>
</evidence>
<reference evidence="2" key="1">
    <citation type="journal article" date="2020" name="Stud. Mycol.">
        <title>101 Dothideomycetes genomes: a test case for predicting lifestyles and emergence of pathogens.</title>
        <authorList>
            <person name="Haridas S."/>
            <person name="Albert R."/>
            <person name="Binder M."/>
            <person name="Bloem J."/>
            <person name="Labutti K."/>
            <person name="Salamov A."/>
            <person name="Andreopoulos B."/>
            <person name="Baker S."/>
            <person name="Barry K."/>
            <person name="Bills G."/>
            <person name="Bluhm B."/>
            <person name="Cannon C."/>
            <person name="Castanera R."/>
            <person name="Culley D."/>
            <person name="Daum C."/>
            <person name="Ezra D."/>
            <person name="Gonzalez J."/>
            <person name="Henrissat B."/>
            <person name="Kuo A."/>
            <person name="Liang C."/>
            <person name="Lipzen A."/>
            <person name="Lutzoni F."/>
            <person name="Magnuson J."/>
            <person name="Mondo S."/>
            <person name="Nolan M."/>
            <person name="Ohm R."/>
            <person name="Pangilinan J."/>
            <person name="Park H.-J."/>
            <person name="Ramirez L."/>
            <person name="Alfaro M."/>
            <person name="Sun H."/>
            <person name="Tritt A."/>
            <person name="Yoshinaga Y."/>
            <person name="Zwiers L.-H."/>
            <person name="Turgeon B."/>
            <person name="Goodwin S."/>
            <person name="Spatafora J."/>
            <person name="Crous P."/>
            <person name="Grigoriev I."/>
        </authorList>
    </citation>
    <scope>NUCLEOTIDE SEQUENCE</scope>
    <source>
        <strain evidence="2">CBS 130266</strain>
    </source>
</reference>
<organism evidence="2 3">
    <name type="scientific">Tothia fuscella</name>
    <dbReference type="NCBI Taxonomy" id="1048955"/>
    <lineage>
        <taxon>Eukaryota</taxon>
        <taxon>Fungi</taxon>
        <taxon>Dikarya</taxon>
        <taxon>Ascomycota</taxon>
        <taxon>Pezizomycotina</taxon>
        <taxon>Dothideomycetes</taxon>
        <taxon>Pleosporomycetidae</taxon>
        <taxon>Venturiales</taxon>
        <taxon>Cylindrosympodiaceae</taxon>
        <taxon>Tothia</taxon>
    </lineage>
</organism>
<keyword evidence="3" id="KW-1185">Reference proteome</keyword>
<sequence>MKLLALASVLVTFTSAAQVTVTNNCDDRIFFKHDRQQSTGTIQQIPPASWTQFPIAQIGNALKFSYEEDAGNGIQFDYSLDGSNTIYYDVSDVPGHPFDLRGTSPGCPTVGCRGTCQVVKACPVNRDFTVKACP</sequence>
<accession>A0A9P4NE31</accession>
<gene>
    <name evidence="2" type="ORF">EJ08DRAFT_654659</name>
</gene>
<dbReference type="OrthoDB" id="3682664at2759"/>
<dbReference type="Proteomes" id="UP000800235">
    <property type="component" value="Unassembled WGS sequence"/>
</dbReference>
<evidence type="ECO:0000256" key="1">
    <source>
        <dbReference type="SAM" id="SignalP"/>
    </source>
</evidence>
<comment type="caution">
    <text evidence="2">The sequence shown here is derived from an EMBL/GenBank/DDBJ whole genome shotgun (WGS) entry which is preliminary data.</text>
</comment>
<dbReference type="Pfam" id="PF04681">
    <property type="entry name" value="Bys1"/>
    <property type="match status" value="1"/>
</dbReference>